<proteinExistence type="predicted"/>
<keyword evidence="2" id="KW-1185">Reference proteome</keyword>
<name>A0ABZ3EXG6_9FIRM</name>
<evidence type="ECO:0000313" key="2">
    <source>
        <dbReference type="Proteomes" id="UP001451571"/>
    </source>
</evidence>
<protein>
    <submittedName>
        <fullName evidence="1">Uncharacterized protein</fullName>
    </submittedName>
</protein>
<evidence type="ECO:0000313" key="1">
    <source>
        <dbReference type="EMBL" id="XAH74957.1"/>
    </source>
</evidence>
<dbReference type="RefSeq" id="WP_342758531.1">
    <property type="nucleotide sequence ID" value="NZ_CP146256.1"/>
</dbReference>
<dbReference type="Proteomes" id="UP001451571">
    <property type="component" value="Chromosome"/>
</dbReference>
<sequence length="201" mass="24088">MSVLLESNWGAGRVYAYNSKNISDTVENDVETLEEYKCRIRREIDKIPSHPSHKKIAETLVISEEGYQAMKDDPEYEKWVLGYNRENRSVNMSMMTNKKEYISGTDYEYIGATKEECRGEGYNEWDYSEDSSSSSAKKNRKANIMNDSTDYMEFWEQMWYKRTYEREERNEEYFAHKNELEQMNRKLADKCYKDNFIFQNI</sequence>
<accession>A0ABZ3EXG6</accession>
<reference evidence="1 2" key="1">
    <citation type="submission" date="2024-02" db="EMBL/GenBank/DDBJ databases">
        <title>Bacterial strain from lacustrine sediment.</title>
        <authorList>
            <person name="Petit C."/>
            <person name="Fadhlaoui K."/>
        </authorList>
    </citation>
    <scope>NUCLEOTIDE SEQUENCE [LARGE SCALE GENOMIC DNA]</scope>
    <source>
        <strain evidence="1 2">IPX-CK</strain>
    </source>
</reference>
<gene>
    <name evidence="1" type="ORF">V6984_04080</name>
</gene>
<dbReference type="EMBL" id="CP146256">
    <property type="protein sequence ID" value="XAH74957.1"/>
    <property type="molecule type" value="Genomic_DNA"/>
</dbReference>
<organism evidence="1 2">
    <name type="scientific">Kineothrix sedimenti</name>
    <dbReference type="NCBI Taxonomy" id="3123317"/>
    <lineage>
        <taxon>Bacteria</taxon>
        <taxon>Bacillati</taxon>
        <taxon>Bacillota</taxon>
        <taxon>Clostridia</taxon>
        <taxon>Lachnospirales</taxon>
        <taxon>Lachnospiraceae</taxon>
        <taxon>Kineothrix</taxon>
    </lineage>
</organism>